<evidence type="ECO:0000256" key="2">
    <source>
        <dbReference type="ARBA" id="ARBA00022964"/>
    </source>
</evidence>
<feature type="region of interest" description="Disordered" evidence="4">
    <location>
        <begin position="94"/>
        <end position="114"/>
    </location>
</feature>
<reference evidence="6" key="1">
    <citation type="submission" date="2023-08" db="EMBL/GenBank/DDBJ databases">
        <authorList>
            <person name="Chen Y."/>
            <person name="Shah S."/>
            <person name="Dougan E. K."/>
            <person name="Thang M."/>
            <person name="Chan C."/>
        </authorList>
    </citation>
    <scope>NUCLEOTIDE SEQUENCE</scope>
</reference>
<comment type="caution">
    <text evidence="6">The sequence shown here is derived from an EMBL/GenBank/DDBJ whole genome shotgun (WGS) entry which is preliminary data.</text>
</comment>
<accession>A0AA36HKH4</accession>
<dbReference type="SUPFAM" id="SSF51197">
    <property type="entry name" value="Clavaminate synthase-like"/>
    <property type="match status" value="1"/>
</dbReference>
<dbReference type="InterPro" id="IPR027443">
    <property type="entry name" value="IPNS-like_sf"/>
</dbReference>
<dbReference type="Proteomes" id="UP001178507">
    <property type="component" value="Unassembled WGS sequence"/>
</dbReference>
<keyword evidence="7" id="KW-1185">Reference proteome</keyword>
<keyword evidence="2" id="KW-0223">Dioxygenase</keyword>
<gene>
    <name evidence="6" type="ORF">EVOR1521_LOCUS1039</name>
</gene>
<dbReference type="GO" id="GO:0051213">
    <property type="term" value="F:dioxygenase activity"/>
    <property type="evidence" value="ECO:0007669"/>
    <property type="project" value="UniProtKB-KW"/>
</dbReference>
<sequence>MSTPKLTYVQALEFLLRETQERPADLALLPEFALEHPAQCTHQGELSYDNVAIMMLSRLARQRQLYLVLGVRDSDSVDICLVFNRQGDMTLHKAGATSGAGHSNPGHSGAGSVNAEVSECPSFQTEWGTVALLGDVTGSWAPLLALAPVLILNPCNAPMELDMALAKAHPETVFVRADAPLRQGGAGISMLVEAHRSALAPSWGPTFLHLEMEDTKDSRKLPKWRSLTIDEILSASYGRDLNDAVEIGPRYHLWTFRPPSLAKAAMTQTADWSSLWEQPEADTDILSLMGRQGPCTNQFAVATSSAEGVVLRLFERKLLRDFALPLEDLPWQQWKPFPANEGAEGADQGADGAPERVREKVRDVRISAIFWVSSSLVVAIAESENLPEVVLRLDLEASEVEVLDIYLNGPPPASFWEESQDTLSDEPSPSASTASELSQVSDQLVMVMAFERVKFPETRSPQSGLVCLWRSDRLCILTFSDWKVHDQVLVDDTGAPKDKEDMPLCATILPGDGACSVVASYASMIIRWWRVSLTSCFQQACVVLSSPVTQLSLLQCGEEARERERARLSWMSSSHRLSLKESKERSDLQEMLSSSWNAQVPAYPNLVEKSDGVWDMLQLYSSRKWDEEACDLMPRTARLLQQHLPTADVPYIHYNTEEVVLFLLTPGSSVRLHNGGSNAPINLSLGLKGSSGAFLEVAGEARPFEDGKVVAFDDGSDHRVWHQGSEDRWVLVVRTMHPQLAKDEGRFFGRAWTRKTCFEAWGEDRQKRLAGFWVARSGNWKHCVPDSTSLVRPPEACQAKAAQARLGPTPVARQVQRLAWLLEGWSSNPKLDRRIRLPSDAASAALSLGMYFPPT</sequence>
<evidence type="ECO:0000256" key="1">
    <source>
        <dbReference type="ARBA" id="ARBA00007730"/>
    </source>
</evidence>
<evidence type="ECO:0000313" key="7">
    <source>
        <dbReference type="Proteomes" id="UP001178507"/>
    </source>
</evidence>
<keyword evidence="3" id="KW-0560">Oxidoreductase</keyword>
<feature type="region of interest" description="Disordered" evidence="4">
    <location>
        <begin position="335"/>
        <end position="356"/>
    </location>
</feature>
<evidence type="ECO:0000256" key="3">
    <source>
        <dbReference type="ARBA" id="ARBA00023002"/>
    </source>
</evidence>
<feature type="region of interest" description="Disordered" evidence="4">
    <location>
        <begin position="416"/>
        <end position="435"/>
    </location>
</feature>
<protein>
    <recommendedName>
        <fullName evidence="5">Aspartyl/asparaginy/proline hydroxylase domain-containing protein</fullName>
    </recommendedName>
</protein>
<evidence type="ECO:0000256" key="4">
    <source>
        <dbReference type="SAM" id="MobiDB-lite"/>
    </source>
</evidence>
<dbReference type="Pfam" id="PF05118">
    <property type="entry name" value="Asp_Arg_Hydrox"/>
    <property type="match status" value="1"/>
</dbReference>
<dbReference type="GO" id="GO:0016020">
    <property type="term" value="C:membrane"/>
    <property type="evidence" value="ECO:0007669"/>
    <property type="project" value="TreeGrafter"/>
</dbReference>
<evidence type="ECO:0000259" key="5">
    <source>
        <dbReference type="Pfam" id="PF05118"/>
    </source>
</evidence>
<feature type="compositionally biased region" description="Low complexity" evidence="4">
    <location>
        <begin position="341"/>
        <end position="352"/>
    </location>
</feature>
<dbReference type="EMBL" id="CAUJNA010000020">
    <property type="protein sequence ID" value="CAJ1370476.1"/>
    <property type="molecule type" value="Genomic_DNA"/>
</dbReference>
<dbReference type="InterPro" id="IPR051821">
    <property type="entry name" value="Asp/Asn_beta-hydroxylase"/>
</dbReference>
<dbReference type="PANTHER" id="PTHR46332:SF5">
    <property type="entry name" value="ASPARTATE BETA-HYDROXYLASE DOMAIN CONTAINING 2"/>
    <property type="match status" value="1"/>
</dbReference>
<dbReference type="InterPro" id="IPR007803">
    <property type="entry name" value="Asp/Arg/Pro-Hydrxlase"/>
</dbReference>
<feature type="domain" description="Aspartyl/asparaginy/proline hydroxylase" evidence="5">
    <location>
        <begin position="585"/>
        <end position="738"/>
    </location>
</feature>
<dbReference type="AlphaFoldDB" id="A0AA36HKH4"/>
<organism evidence="6 7">
    <name type="scientific">Effrenium voratum</name>
    <dbReference type="NCBI Taxonomy" id="2562239"/>
    <lineage>
        <taxon>Eukaryota</taxon>
        <taxon>Sar</taxon>
        <taxon>Alveolata</taxon>
        <taxon>Dinophyceae</taxon>
        <taxon>Suessiales</taxon>
        <taxon>Symbiodiniaceae</taxon>
        <taxon>Effrenium</taxon>
    </lineage>
</organism>
<comment type="similarity">
    <text evidence="1">Belongs to the aspartyl/asparaginyl beta-hydroxylase family.</text>
</comment>
<feature type="compositionally biased region" description="Polar residues" evidence="4">
    <location>
        <begin position="425"/>
        <end position="435"/>
    </location>
</feature>
<dbReference type="PANTHER" id="PTHR46332">
    <property type="entry name" value="ASPARTATE BETA-HYDROXYLASE DOMAIN-CONTAINING PROTEIN 2"/>
    <property type="match status" value="1"/>
</dbReference>
<proteinExistence type="inferred from homology"/>
<evidence type="ECO:0000313" key="6">
    <source>
        <dbReference type="EMBL" id="CAJ1370476.1"/>
    </source>
</evidence>
<dbReference type="Gene3D" id="2.60.120.330">
    <property type="entry name" value="B-lactam Antibiotic, Isopenicillin N Synthase, Chain"/>
    <property type="match status" value="1"/>
</dbReference>
<name>A0AA36HKH4_9DINO</name>